<name>A0A6G1HUB6_9PEZI</name>
<dbReference type="AlphaFoldDB" id="A0A6G1HUB6"/>
<reference evidence="1" key="1">
    <citation type="journal article" date="2020" name="Stud. Mycol.">
        <title>101 Dothideomycetes genomes: a test case for predicting lifestyles and emergence of pathogens.</title>
        <authorList>
            <person name="Haridas S."/>
            <person name="Albert R."/>
            <person name="Binder M."/>
            <person name="Bloem J."/>
            <person name="Labutti K."/>
            <person name="Salamov A."/>
            <person name="Andreopoulos B."/>
            <person name="Baker S."/>
            <person name="Barry K."/>
            <person name="Bills G."/>
            <person name="Bluhm B."/>
            <person name="Cannon C."/>
            <person name="Castanera R."/>
            <person name="Culley D."/>
            <person name="Daum C."/>
            <person name="Ezra D."/>
            <person name="Gonzalez J."/>
            <person name="Henrissat B."/>
            <person name="Kuo A."/>
            <person name="Liang C."/>
            <person name="Lipzen A."/>
            <person name="Lutzoni F."/>
            <person name="Magnuson J."/>
            <person name="Mondo S."/>
            <person name="Nolan M."/>
            <person name="Ohm R."/>
            <person name="Pangilinan J."/>
            <person name="Park H.-J."/>
            <person name="Ramirez L."/>
            <person name="Alfaro M."/>
            <person name="Sun H."/>
            <person name="Tritt A."/>
            <person name="Yoshinaga Y."/>
            <person name="Zwiers L.-H."/>
            <person name="Turgeon B."/>
            <person name="Goodwin S."/>
            <person name="Spatafora J."/>
            <person name="Crous P."/>
            <person name="Grigoriev I."/>
        </authorList>
    </citation>
    <scope>NUCLEOTIDE SEQUENCE</scope>
    <source>
        <strain evidence="1">CBS 262.69</strain>
    </source>
</reference>
<dbReference type="Proteomes" id="UP000799640">
    <property type="component" value="Unassembled WGS sequence"/>
</dbReference>
<evidence type="ECO:0000313" key="2">
    <source>
        <dbReference type="Proteomes" id="UP000799640"/>
    </source>
</evidence>
<dbReference type="PANTHER" id="PTHR39609">
    <property type="entry name" value="RFEG-RELATED"/>
    <property type="match status" value="1"/>
</dbReference>
<dbReference type="PANTHER" id="PTHR39609:SF2">
    <property type="entry name" value="TRANSCRIPTION FACTOR RFEG"/>
    <property type="match status" value="1"/>
</dbReference>
<accession>A0A6G1HUB6</accession>
<gene>
    <name evidence="1" type="ORF">EJ06DRAFT_531137</name>
</gene>
<proteinExistence type="predicted"/>
<dbReference type="EMBL" id="ML996697">
    <property type="protein sequence ID" value="KAF2399592.1"/>
    <property type="molecule type" value="Genomic_DNA"/>
</dbReference>
<dbReference type="OrthoDB" id="3827557at2759"/>
<keyword evidence="2" id="KW-1185">Reference proteome</keyword>
<protein>
    <submittedName>
        <fullName evidence="1">Uncharacterized protein</fullName>
    </submittedName>
</protein>
<sequence length="101" mass="11564">MATQGQPANSYFVPGYGISRVVIQSQIRYYCGPDAIVRPFQHQGRDGFLVTTSGPSLTKEQIEDIKQASYDYETTQAVNRTEEADWYLNKPVYLLQRGRRQ</sequence>
<organism evidence="1 2">
    <name type="scientific">Trichodelitschia bisporula</name>
    <dbReference type="NCBI Taxonomy" id="703511"/>
    <lineage>
        <taxon>Eukaryota</taxon>
        <taxon>Fungi</taxon>
        <taxon>Dikarya</taxon>
        <taxon>Ascomycota</taxon>
        <taxon>Pezizomycotina</taxon>
        <taxon>Dothideomycetes</taxon>
        <taxon>Dothideomycetes incertae sedis</taxon>
        <taxon>Phaeotrichales</taxon>
        <taxon>Phaeotrichaceae</taxon>
        <taxon>Trichodelitschia</taxon>
    </lineage>
</organism>
<evidence type="ECO:0000313" key="1">
    <source>
        <dbReference type="EMBL" id="KAF2399592.1"/>
    </source>
</evidence>